<feature type="compositionally biased region" description="Basic and acidic residues" evidence="1">
    <location>
        <begin position="41"/>
        <end position="52"/>
    </location>
</feature>
<evidence type="ECO:0000313" key="2">
    <source>
        <dbReference type="EMBL" id="PBK98370.1"/>
    </source>
</evidence>
<evidence type="ECO:0000256" key="1">
    <source>
        <dbReference type="SAM" id="MobiDB-lite"/>
    </source>
</evidence>
<proteinExistence type="predicted"/>
<reference evidence="3" key="1">
    <citation type="journal article" date="2017" name="Nat. Ecol. Evol.">
        <title>Genome expansion and lineage-specific genetic innovations in the forest pathogenic fungi Armillaria.</title>
        <authorList>
            <person name="Sipos G."/>
            <person name="Prasanna A.N."/>
            <person name="Walter M.C."/>
            <person name="O'Connor E."/>
            <person name="Balint B."/>
            <person name="Krizsan K."/>
            <person name="Kiss B."/>
            <person name="Hess J."/>
            <person name="Varga T."/>
            <person name="Slot J."/>
            <person name="Riley R."/>
            <person name="Boka B."/>
            <person name="Rigling D."/>
            <person name="Barry K."/>
            <person name="Lee J."/>
            <person name="Mihaltcheva S."/>
            <person name="LaButti K."/>
            <person name="Lipzen A."/>
            <person name="Waldron R."/>
            <person name="Moloney N.M."/>
            <person name="Sperisen C."/>
            <person name="Kredics L."/>
            <person name="Vagvoelgyi C."/>
            <person name="Patrignani A."/>
            <person name="Fitzpatrick D."/>
            <person name="Nagy I."/>
            <person name="Doyle S."/>
            <person name="Anderson J.B."/>
            <person name="Grigoriev I.V."/>
            <person name="Gueldener U."/>
            <person name="Muensterkoetter M."/>
            <person name="Nagy L.G."/>
        </authorList>
    </citation>
    <scope>NUCLEOTIDE SEQUENCE [LARGE SCALE GENOMIC DNA]</scope>
    <source>
        <strain evidence="3">Ar21-2</strain>
    </source>
</reference>
<protein>
    <submittedName>
        <fullName evidence="2">Uncharacterized protein</fullName>
    </submittedName>
</protein>
<dbReference type="EMBL" id="KZ293648">
    <property type="protein sequence ID" value="PBK98370.1"/>
    <property type="molecule type" value="Genomic_DNA"/>
</dbReference>
<gene>
    <name evidence="2" type="ORF">ARMGADRAFT_1008796</name>
</gene>
<feature type="compositionally biased region" description="Basic residues" evidence="1">
    <location>
        <begin position="1"/>
        <end position="15"/>
    </location>
</feature>
<dbReference type="AlphaFoldDB" id="A0A2H3DWD6"/>
<feature type="compositionally biased region" description="Polar residues" evidence="1">
    <location>
        <begin position="53"/>
        <end position="65"/>
    </location>
</feature>
<sequence length="78" mass="8751">MAKKRKLYHHPRITRPHALPSSEQQQHTSYAIGASSSPEVARSDGRHEKENSGQRPTSPYTPSKKNASRSRHQHAVPS</sequence>
<keyword evidence="3" id="KW-1185">Reference proteome</keyword>
<dbReference type="InParanoid" id="A0A2H3DWD6"/>
<feature type="region of interest" description="Disordered" evidence="1">
    <location>
        <begin position="1"/>
        <end position="78"/>
    </location>
</feature>
<feature type="compositionally biased region" description="Basic residues" evidence="1">
    <location>
        <begin position="66"/>
        <end position="78"/>
    </location>
</feature>
<name>A0A2H3DWD6_ARMGA</name>
<evidence type="ECO:0000313" key="3">
    <source>
        <dbReference type="Proteomes" id="UP000217790"/>
    </source>
</evidence>
<accession>A0A2H3DWD6</accession>
<feature type="compositionally biased region" description="Polar residues" evidence="1">
    <location>
        <begin position="21"/>
        <end position="38"/>
    </location>
</feature>
<dbReference type="Proteomes" id="UP000217790">
    <property type="component" value="Unassembled WGS sequence"/>
</dbReference>
<organism evidence="2 3">
    <name type="scientific">Armillaria gallica</name>
    <name type="common">Bulbous honey fungus</name>
    <name type="synonym">Armillaria bulbosa</name>
    <dbReference type="NCBI Taxonomy" id="47427"/>
    <lineage>
        <taxon>Eukaryota</taxon>
        <taxon>Fungi</taxon>
        <taxon>Dikarya</taxon>
        <taxon>Basidiomycota</taxon>
        <taxon>Agaricomycotina</taxon>
        <taxon>Agaricomycetes</taxon>
        <taxon>Agaricomycetidae</taxon>
        <taxon>Agaricales</taxon>
        <taxon>Marasmiineae</taxon>
        <taxon>Physalacriaceae</taxon>
        <taxon>Armillaria</taxon>
    </lineage>
</organism>